<dbReference type="AlphaFoldDB" id="A0A8H3IAZ6"/>
<name>A0A8H3IAZ6_9LECA</name>
<evidence type="ECO:0000313" key="2">
    <source>
        <dbReference type="EMBL" id="CAF9909590.1"/>
    </source>
</evidence>
<dbReference type="Proteomes" id="UP000664169">
    <property type="component" value="Unassembled WGS sequence"/>
</dbReference>
<feature type="compositionally biased region" description="Basic and acidic residues" evidence="1">
    <location>
        <begin position="638"/>
        <end position="651"/>
    </location>
</feature>
<feature type="region of interest" description="Disordered" evidence="1">
    <location>
        <begin position="278"/>
        <end position="300"/>
    </location>
</feature>
<feature type="region of interest" description="Disordered" evidence="1">
    <location>
        <begin position="91"/>
        <end position="140"/>
    </location>
</feature>
<comment type="caution">
    <text evidence="2">The sequence shown here is derived from an EMBL/GenBank/DDBJ whole genome shotgun (WGS) entry which is preliminary data.</text>
</comment>
<evidence type="ECO:0000256" key="1">
    <source>
        <dbReference type="SAM" id="MobiDB-lite"/>
    </source>
</evidence>
<evidence type="ECO:0000313" key="3">
    <source>
        <dbReference type="Proteomes" id="UP000664169"/>
    </source>
</evidence>
<proteinExistence type="predicted"/>
<organism evidence="2 3">
    <name type="scientific">Gomphillus americanus</name>
    <dbReference type="NCBI Taxonomy" id="1940652"/>
    <lineage>
        <taxon>Eukaryota</taxon>
        <taxon>Fungi</taxon>
        <taxon>Dikarya</taxon>
        <taxon>Ascomycota</taxon>
        <taxon>Pezizomycotina</taxon>
        <taxon>Lecanoromycetes</taxon>
        <taxon>OSLEUM clade</taxon>
        <taxon>Ostropomycetidae</taxon>
        <taxon>Ostropales</taxon>
        <taxon>Graphidaceae</taxon>
        <taxon>Gomphilloideae</taxon>
        <taxon>Gomphillus</taxon>
    </lineage>
</organism>
<reference evidence="2" key="1">
    <citation type="submission" date="2021-03" db="EMBL/GenBank/DDBJ databases">
        <authorList>
            <person name="Tagirdzhanova G."/>
        </authorList>
    </citation>
    <scope>NUCLEOTIDE SEQUENCE</scope>
</reference>
<keyword evidence="3" id="KW-1185">Reference proteome</keyword>
<feature type="region of interest" description="Disordered" evidence="1">
    <location>
        <begin position="638"/>
        <end position="676"/>
    </location>
</feature>
<sequence length="676" mass="76501">MAGAQTLPQASYIYDWLQATTTPLCQKDQSRQSVRPNFRSSKGHWLHCSNLFHSSDDKLRQCLDGVDHGEKLITTCPNECYVERDEDEYNPYAKRPRRRTRADRYIPDDDQLDGTNSKKRKRLPKKSSKRKRQESSGTLLLHRYNTDNVLSSRLTGDLPHLKPSLNYDDHCNHYKRQKTKDTRSLGLYCTPHKSTLDKLVSCSGQSLCNEISPACNKRTQDGKVLVEHRVHSPSDIDLLHSPNHGPGTQSQVISLDINSGRTQKQSQSSCSKTLVPMHKVPRKRQRNETAAGLGKRPESNQDVCHGYAGGLCKATNDEKVLLGSTVCHPSEIQGAGRDSNDLLHDLDELVQKWKAEMQQVDVGKGANGASAVDQNHEAAPDSADVFSIPQKAAITVSKERKETDEKLGPDIAYTPEVLEKRSNTIVEHFGDSFEEAEVVRVELNTTQPIIQHGPDVSDPPRSVRQPPLSRTAKLYTQPGVILQPLGMMVAPMQSIYEQQMKDYETPLAKEVDFSTPPTWERDTLSRSAFCSHMGIYPVNTNTYRSDRHPLRFITSVNSNIDSIAGEMKLLKDPIFYNKNTRLTCPSLHESPGDIEPYPMNHAMWDYTIKRDLLTTPQVRLTDLKDSYILSDIMSEQSRSRGYNDSHSHTQQDYHPQSTDLRTEEGPRNFWTPQKLY</sequence>
<protein>
    <submittedName>
        <fullName evidence="2">Uncharacterized protein</fullName>
    </submittedName>
</protein>
<gene>
    <name evidence="2" type="ORF">GOMPHAMPRED_006813</name>
</gene>
<feature type="compositionally biased region" description="Basic residues" evidence="1">
    <location>
        <begin position="117"/>
        <end position="132"/>
    </location>
</feature>
<accession>A0A8H3IAZ6</accession>
<dbReference type="EMBL" id="CAJPDQ010000005">
    <property type="protein sequence ID" value="CAF9909590.1"/>
    <property type="molecule type" value="Genomic_DNA"/>
</dbReference>